<organism evidence="1 2">
    <name type="scientific">Saccharopolyspora oryzae</name>
    <dbReference type="NCBI Taxonomy" id="2997343"/>
    <lineage>
        <taxon>Bacteria</taxon>
        <taxon>Bacillati</taxon>
        <taxon>Actinomycetota</taxon>
        <taxon>Actinomycetes</taxon>
        <taxon>Pseudonocardiales</taxon>
        <taxon>Pseudonocardiaceae</taxon>
        <taxon>Saccharopolyspora</taxon>
    </lineage>
</organism>
<dbReference type="RefSeq" id="WP_270946807.1">
    <property type="nucleotide sequence ID" value="NZ_JAQGLA010000002.1"/>
</dbReference>
<proteinExistence type="predicted"/>
<dbReference type="EMBL" id="JAQGLA010000002">
    <property type="protein sequence ID" value="MDA3624243.1"/>
    <property type="molecule type" value="Genomic_DNA"/>
</dbReference>
<dbReference type="Proteomes" id="UP001210380">
    <property type="component" value="Unassembled WGS sequence"/>
</dbReference>
<evidence type="ECO:0000313" key="1">
    <source>
        <dbReference type="EMBL" id="MDA3624243.1"/>
    </source>
</evidence>
<sequence>MDVIEVDCTTGDRHCRPLTNDEQAQRNTDVAAAEAEAQQFADEAAARATTLTKVAAAAGVSIAELRTALGVPHE</sequence>
<protein>
    <submittedName>
        <fullName evidence="1">Uncharacterized protein</fullName>
    </submittedName>
</protein>
<evidence type="ECO:0000313" key="2">
    <source>
        <dbReference type="Proteomes" id="UP001210380"/>
    </source>
</evidence>
<comment type="caution">
    <text evidence="1">The sequence shown here is derived from an EMBL/GenBank/DDBJ whole genome shotgun (WGS) entry which is preliminary data.</text>
</comment>
<name>A0ABT4URT3_9PSEU</name>
<keyword evidence="2" id="KW-1185">Reference proteome</keyword>
<gene>
    <name evidence="1" type="ORF">OU415_02275</name>
</gene>
<reference evidence="1 2" key="1">
    <citation type="submission" date="2022-11" db="EMBL/GenBank/DDBJ databases">
        <title>Draft genome sequence of Saccharopolyspora sp. WRP15-2 isolated from rhizosphere soils of wild rice in Thailand.</title>
        <authorList>
            <person name="Duangmal K."/>
            <person name="Kammanee S."/>
            <person name="Muangham S."/>
        </authorList>
    </citation>
    <scope>NUCLEOTIDE SEQUENCE [LARGE SCALE GENOMIC DNA]</scope>
    <source>
        <strain evidence="1 2">WRP15-2</strain>
    </source>
</reference>
<accession>A0ABT4URT3</accession>